<protein>
    <submittedName>
        <fullName evidence="2">Uncharacterized protein</fullName>
    </submittedName>
</protein>
<dbReference type="STRING" id="225848.Sps_05154"/>
<name>A0A1S6HXF3_9GAMM</name>
<accession>A0A1S6HXF3</accession>
<dbReference type="AlphaFoldDB" id="A0A1S6HXF3"/>
<organism evidence="2 3">
    <name type="scientific">Shewanella psychrophila</name>
    <dbReference type="NCBI Taxonomy" id="225848"/>
    <lineage>
        <taxon>Bacteria</taxon>
        <taxon>Pseudomonadati</taxon>
        <taxon>Pseudomonadota</taxon>
        <taxon>Gammaproteobacteria</taxon>
        <taxon>Alteromonadales</taxon>
        <taxon>Shewanellaceae</taxon>
        <taxon>Shewanella</taxon>
    </lineage>
</organism>
<dbReference type="KEGG" id="spsw:Sps_05154"/>
<evidence type="ECO:0000256" key="1">
    <source>
        <dbReference type="SAM" id="MobiDB-lite"/>
    </source>
</evidence>
<evidence type="ECO:0000313" key="2">
    <source>
        <dbReference type="EMBL" id="AQS40223.1"/>
    </source>
</evidence>
<keyword evidence="3" id="KW-1185">Reference proteome</keyword>
<feature type="compositionally biased region" description="Polar residues" evidence="1">
    <location>
        <begin position="119"/>
        <end position="129"/>
    </location>
</feature>
<evidence type="ECO:0000313" key="3">
    <source>
        <dbReference type="Proteomes" id="UP000189545"/>
    </source>
</evidence>
<feature type="region of interest" description="Disordered" evidence="1">
    <location>
        <begin position="110"/>
        <end position="139"/>
    </location>
</feature>
<gene>
    <name evidence="2" type="ORF">Sps_05154</name>
</gene>
<dbReference type="Proteomes" id="UP000189545">
    <property type="component" value="Chromosome"/>
</dbReference>
<proteinExistence type="predicted"/>
<reference evidence="2 3" key="1">
    <citation type="submission" date="2016-03" db="EMBL/GenBank/DDBJ databases">
        <title>Complete genome sequence of Shewanella psychrophila WP2, a deep sea bacterium isolated from west Pacific sediment.</title>
        <authorList>
            <person name="Xu G."/>
            <person name="Jian H."/>
        </authorList>
    </citation>
    <scope>NUCLEOTIDE SEQUENCE [LARGE SCALE GENOMIC DNA]</scope>
    <source>
        <strain evidence="2 3">WP2</strain>
    </source>
</reference>
<dbReference type="EMBL" id="CP014782">
    <property type="protein sequence ID" value="AQS40223.1"/>
    <property type="molecule type" value="Genomic_DNA"/>
</dbReference>
<sequence>MYIEIHNVGLEFEFVNTICIIHTRVVSDRVENCYDLFWFDWIGKRKDMNITTVGVQSVSVSLDDGKNIESKSEKAQPKSELAFSNVSGDSVTLSSEAIELSKAEVTVMGNGNGNEPPKVNQSIGVSSYGNGNGNEPPKVEALSITEAGMNLRGNGSGNEPLM</sequence>